<proteinExistence type="predicted"/>
<name>A0A3B1AU15_9ZZZZ</name>
<organism evidence="2">
    <name type="scientific">hydrothermal vent metagenome</name>
    <dbReference type="NCBI Taxonomy" id="652676"/>
    <lineage>
        <taxon>unclassified sequences</taxon>
        <taxon>metagenomes</taxon>
        <taxon>ecological metagenomes</taxon>
    </lineage>
</organism>
<protein>
    <recommendedName>
        <fullName evidence="1">Methanolan biosynthesis EpsI domain-containing protein</fullName>
    </recommendedName>
</protein>
<gene>
    <name evidence="2" type="ORF">MNBD_GAMMA19-2320</name>
</gene>
<dbReference type="InterPro" id="IPR014263">
    <property type="entry name" value="Methanolan_biosynth_EpsI"/>
</dbReference>
<dbReference type="EMBL" id="UOFV01000389">
    <property type="protein sequence ID" value="VAX03333.1"/>
    <property type="molecule type" value="Genomic_DNA"/>
</dbReference>
<dbReference type="NCBIfam" id="TIGR02914">
    <property type="entry name" value="EpsI_fam"/>
    <property type="match status" value="1"/>
</dbReference>
<dbReference type="Pfam" id="PF11984">
    <property type="entry name" value="DUF3485"/>
    <property type="match status" value="1"/>
</dbReference>
<accession>A0A3B1AU15</accession>
<evidence type="ECO:0000259" key="1">
    <source>
        <dbReference type="Pfam" id="PF11984"/>
    </source>
</evidence>
<sequence length="148" mass="16862">VYFYVAYYGNQDNGKELVGSLNRVYDQEQWRRVQDNSVSVTMPSGKSVAVAETDIRSADKRRIVWHWYNINGAVTASRVMAKMLESWERLRNHKVDAMLVVVARDYTIDPQEARNDLRNFLENVGADIVVVNENVGTAKVSIVAPDQQ</sequence>
<dbReference type="AlphaFoldDB" id="A0A3B1AU15"/>
<evidence type="ECO:0000313" key="2">
    <source>
        <dbReference type="EMBL" id="VAX03333.1"/>
    </source>
</evidence>
<feature type="non-terminal residue" evidence="2">
    <location>
        <position position="1"/>
    </location>
</feature>
<reference evidence="2" key="1">
    <citation type="submission" date="2018-06" db="EMBL/GenBank/DDBJ databases">
        <authorList>
            <person name="Zhirakovskaya E."/>
        </authorList>
    </citation>
    <scope>NUCLEOTIDE SEQUENCE</scope>
</reference>
<feature type="domain" description="Methanolan biosynthesis EpsI" evidence="1">
    <location>
        <begin position="1"/>
        <end position="125"/>
    </location>
</feature>